<gene>
    <name evidence="2" type="ORF">AVDCRST_MAG15-2008</name>
</gene>
<feature type="region of interest" description="Disordered" evidence="1">
    <location>
        <begin position="1"/>
        <end position="21"/>
    </location>
</feature>
<accession>A0A6J4PK07</accession>
<sequence length="21" mass="2288">GGGARRGRGRPVRRPRGCPRL</sequence>
<feature type="non-terminal residue" evidence="2">
    <location>
        <position position="1"/>
    </location>
</feature>
<dbReference type="AlphaFoldDB" id="A0A6J4PK07"/>
<evidence type="ECO:0000313" key="2">
    <source>
        <dbReference type="EMBL" id="CAA9418149.1"/>
    </source>
</evidence>
<organism evidence="2">
    <name type="scientific">uncultured Rubellimicrobium sp</name>
    <dbReference type="NCBI Taxonomy" id="543078"/>
    <lineage>
        <taxon>Bacteria</taxon>
        <taxon>Pseudomonadati</taxon>
        <taxon>Pseudomonadota</taxon>
        <taxon>Alphaproteobacteria</taxon>
        <taxon>Rhodobacterales</taxon>
        <taxon>Roseobacteraceae</taxon>
        <taxon>Rubellimicrobium</taxon>
        <taxon>environmental samples</taxon>
    </lineage>
</organism>
<evidence type="ECO:0000256" key="1">
    <source>
        <dbReference type="SAM" id="MobiDB-lite"/>
    </source>
</evidence>
<name>A0A6J4PK07_9RHOB</name>
<protein>
    <submittedName>
        <fullName evidence="2">Uncharacterized protein</fullName>
    </submittedName>
</protein>
<feature type="non-terminal residue" evidence="2">
    <location>
        <position position="21"/>
    </location>
</feature>
<reference evidence="2" key="1">
    <citation type="submission" date="2020-02" db="EMBL/GenBank/DDBJ databases">
        <authorList>
            <person name="Meier V. D."/>
        </authorList>
    </citation>
    <scope>NUCLEOTIDE SEQUENCE</scope>
    <source>
        <strain evidence="2">AVDCRST_MAG15</strain>
    </source>
</reference>
<dbReference type="EMBL" id="CADCUU010000291">
    <property type="protein sequence ID" value="CAA9418149.1"/>
    <property type="molecule type" value="Genomic_DNA"/>
</dbReference>
<proteinExistence type="predicted"/>